<dbReference type="AlphaFoldDB" id="A0A0K2GEX1"/>
<evidence type="ECO:0000313" key="2">
    <source>
        <dbReference type="Proteomes" id="UP000069205"/>
    </source>
</evidence>
<dbReference type="EMBL" id="CP011801">
    <property type="protein sequence ID" value="ALA59503.1"/>
    <property type="molecule type" value="Genomic_DNA"/>
</dbReference>
<reference evidence="1 2" key="1">
    <citation type="journal article" date="2015" name="Proc. Natl. Acad. Sci. U.S.A.">
        <title>Expanded metabolic versatility of ubiquitous nitrite-oxidizing bacteria from the genus Nitrospira.</title>
        <authorList>
            <person name="Koch H."/>
            <person name="Lucker S."/>
            <person name="Albertsen M."/>
            <person name="Kitzinger K."/>
            <person name="Herbold C."/>
            <person name="Spieck E."/>
            <person name="Nielsen P.H."/>
            <person name="Wagner M."/>
            <person name="Daims H."/>
        </authorList>
    </citation>
    <scope>NUCLEOTIDE SEQUENCE [LARGE SCALE GENOMIC DNA]</scope>
    <source>
        <strain evidence="1 2">NSP M-1</strain>
    </source>
</reference>
<proteinExistence type="predicted"/>
<dbReference type="PATRIC" id="fig|42253.5.peg.3059"/>
<accession>A0A0K2GEX1</accession>
<gene>
    <name evidence="1" type="ORF">NITMOv2_3104</name>
</gene>
<keyword evidence="2" id="KW-1185">Reference proteome</keyword>
<organism evidence="1 2">
    <name type="scientific">Nitrospira moscoviensis</name>
    <dbReference type="NCBI Taxonomy" id="42253"/>
    <lineage>
        <taxon>Bacteria</taxon>
        <taxon>Pseudomonadati</taxon>
        <taxon>Nitrospirota</taxon>
        <taxon>Nitrospiria</taxon>
        <taxon>Nitrospirales</taxon>
        <taxon>Nitrospiraceae</taxon>
        <taxon>Nitrospira</taxon>
    </lineage>
</organism>
<dbReference type="STRING" id="42253.NITMOv2_3104"/>
<dbReference type="KEGG" id="nmv:NITMOv2_3104"/>
<protein>
    <submittedName>
        <fullName evidence="1">Uncharacterized protein</fullName>
    </submittedName>
</protein>
<dbReference type="Proteomes" id="UP000069205">
    <property type="component" value="Chromosome"/>
</dbReference>
<sequence>MAPVGICPICNEKRLLKRILHQRRVCVRCRAAQKKICGTCGNARRVVRHLNGQPICHQCWKCHPSQLATCTVCQSFGPVVVKRAGSPICGACYPRHTEPCSLCGQQRPVQSRRDGRALCMCCYMAIRDGKDPLHVRRRPRRPGRIRICSNCGQRKLCQGFLGPTPLCAECAGRPLVQCVWCGEKKPVTAYWPGGPVCNHCAEEFRQKPKECTRCRNMGMAVPFEKRQIICRPCAGWEDSSRCVHCGQQKPRYAKGYCVDCYLRHVALPKLLNLQGASSNTPHLNRVMETLLSRKPISVVNWLKTGSAALLHSIAQGQTALSHSALDKHTSPGHAEFVRSILVEAGGLPVRNRMAAHIDHWLEVFRAEVPDQHRLLIMMFAEWRIVRRLRGKIQHQRLTRWALHSMKLRLRIAVRFLEWLDRQEKTLQQCTQKDVECWLTESKVTTPYLVRDFLQWTSLRKFSRPLEVPLLKSSGMVLVDEDRRWAMIERLSNDESMRLELRLCGLFVLVFGQHVSRIVTLLDSMVQIDEKKNVKIVFGGEPVVMPPVIARLLSKQLVACRGNPNGRRADGTYWLFPGRHYGSHRNVVRLQKNLNNIGVECRRGRNSALLQLASQLHPAVLGRLLHMSPNVAVRWSQNAGGGFNRYVASRTARIENGHHSA</sequence>
<evidence type="ECO:0000313" key="1">
    <source>
        <dbReference type="EMBL" id="ALA59503.1"/>
    </source>
</evidence>
<name>A0A0K2GEX1_NITMO</name>